<organism evidence="1 2">
    <name type="scientific">Thermocatellispora tengchongensis</name>
    <dbReference type="NCBI Taxonomy" id="1073253"/>
    <lineage>
        <taxon>Bacteria</taxon>
        <taxon>Bacillati</taxon>
        <taxon>Actinomycetota</taxon>
        <taxon>Actinomycetes</taxon>
        <taxon>Streptosporangiales</taxon>
        <taxon>Streptosporangiaceae</taxon>
        <taxon>Thermocatellispora</taxon>
    </lineage>
</organism>
<dbReference type="EMBL" id="JACHGN010000005">
    <property type="protein sequence ID" value="MBB5133190.1"/>
    <property type="molecule type" value="Genomic_DNA"/>
</dbReference>
<evidence type="ECO:0008006" key="3">
    <source>
        <dbReference type="Google" id="ProtNLM"/>
    </source>
</evidence>
<dbReference type="PANTHER" id="PTHR38479">
    <property type="entry name" value="LMO0824 PROTEIN"/>
    <property type="match status" value="1"/>
</dbReference>
<dbReference type="Pfam" id="PF06224">
    <property type="entry name" value="AlkZ-like"/>
    <property type="match status" value="1"/>
</dbReference>
<keyword evidence="2" id="KW-1185">Reference proteome</keyword>
<evidence type="ECO:0000313" key="2">
    <source>
        <dbReference type="Proteomes" id="UP000578449"/>
    </source>
</evidence>
<dbReference type="RefSeq" id="WP_185050133.1">
    <property type="nucleotide sequence ID" value="NZ_BAABIX010000010.1"/>
</dbReference>
<evidence type="ECO:0000313" key="1">
    <source>
        <dbReference type="EMBL" id="MBB5133190.1"/>
    </source>
</evidence>
<proteinExistence type="predicted"/>
<reference evidence="1 2" key="1">
    <citation type="submission" date="2020-08" db="EMBL/GenBank/DDBJ databases">
        <title>Genomic Encyclopedia of Type Strains, Phase IV (KMG-IV): sequencing the most valuable type-strain genomes for metagenomic binning, comparative biology and taxonomic classification.</title>
        <authorList>
            <person name="Goeker M."/>
        </authorList>
    </citation>
    <scope>NUCLEOTIDE SEQUENCE [LARGE SCALE GENOMIC DNA]</scope>
    <source>
        <strain evidence="1 2">DSM 45615</strain>
    </source>
</reference>
<sequence length="393" mass="43074">MPRIRRADIVAFRIDAHNLGDRLPPAAVTDAAGACGVQDTPPGSAAVALHARVRDLTAEALDDLIRHRKTLLRSWCMRGAPYLFPTADTAVFTTGVLPDDEPARRALLQGVEEALRTLDMDLEDAVARTSAQLRPVLGGSRLAIGELGAQIAARIAPGLPKTQRERWQAEGPYARGQPLGEGVVHFCLRILTLRRELCFAPRQGNQAPFVLLDEWLDTPPPDPAPDTAKAELARRYLRCHGPATPAGLASWLGVPDPAPWWRLIAPELHSVETDNGERWLLATDLDALRSPPPPSGVRLLPPHDPYTQLHDRETAVPDRTRHRAIWRSLHAPGTVLADGELVATWRSRKQGKTLAVEITPFTPIPTPHRRTIESEAQTLATLRGHPNATVTFT</sequence>
<dbReference type="Proteomes" id="UP000578449">
    <property type="component" value="Unassembled WGS sequence"/>
</dbReference>
<dbReference type="AlphaFoldDB" id="A0A840P6W9"/>
<accession>A0A840P6W9</accession>
<dbReference type="InterPro" id="IPR009351">
    <property type="entry name" value="AlkZ-like"/>
</dbReference>
<gene>
    <name evidence="1" type="ORF">HNP84_002911</name>
</gene>
<protein>
    <recommendedName>
        <fullName evidence="3">Winged helix DNA-binding domain-containing protein</fullName>
    </recommendedName>
</protein>
<comment type="caution">
    <text evidence="1">The sequence shown here is derived from an EMBL/GenBank/DDBJ whole genome shotgun (WGS) entry which is preliminary data.</text>
</comment>
<name>A0A840P6W9_9ACTN</name>
<dbReference type="PANTHER" id="PTHR38479:SF2">
    <property type="entry name" value="WINGED HELIX DNA-BINDING DOMAIN-CONTAINING PROTEIN"/>
    <property type="match status" value="1"/>
</dbReference>